<keyword evidence="4" id="KW-1185">Reference proteome</keyword>
<dbReference type="Pfam" id="PF00990">
    <property type="entry name" value="GGDEF"/>
    <property type="match status" value="1"/>
</dbReference>
<dbReference type="PROSITE" id="PS50887">
    <property type="entry name" value="GGDEF"/>
    <property type="match status" value="1"/>
</dbReference>
<protein>
    <submittedName>
        <fullName evidence="3">Sensory box/GGDEF family protein</fullName>
    </submittedName>
</protein>
<feature type="domain" description="GGDEF" evidence="2">
    <location>
        <begin position="295"/>
        <end position="433"/>
    </location>
</feature>
<evidence type="ECO:0000256" key="1">
    <source>
        <dbReference type="ARBA" id="ARBA00001946"/>
    </source>
</evidence>
<comment type="cofactor">
    <cofactor evidence="1">
        <name>Mg(2+)</name>
        <dbReference type="ChEBI" id="CHEBI:18420"/>
    </cofactor>
</comment>
<comment type="caution">
    <text evidence="3">The sequence shown here is derived from an EMBL/GenBank/DDBJ whole genome shotgun (WGS) entry which is preliminary data.</text>
</comment>
<evidence type="ECO:0000313" key="3">
    <source>
        <dbReference type="EMBL" id="KEA62669.1"/>
    </source>
</evidence>
<dbReference type="SMART" id="SM00267">
    <property type="entry name" value="GGDEF"/>
    <property type="match status" value="1"/>
</dbReference>
<dbReference type="Gene3D" id="3.30.70.270">
    <property type="match status" value="1"/>
</dbReference>
<dbReference type="PANTHER" id="PTHR46663">
    <property type="entry name" value="DIGUANYLATE CYCLASE DGCT-RELATED"/>
    <property type="match status" value="1"/>
</dbReference>
<dbReference type="CDD" id="cd01949">
    <property type="entry name" value="GGDEF"/>
    <property type="match status" value="1"/>
</dbReference>
<dbReference type="PATRIC" id="fig|1232683.4.peg.3091"/>
<dbReference type="Proteomes" id="UP000028252">
    <property type="component" value="Unassembled WGS sequence"/>
</dbReference>
<evidence type="ECO:0000259" key="2">
    <source>
        <dbReference type="PROSITE" id="PS50887"/>
    </source>
</evidence>
<gene>
    <name evidence="3" type="ORF">ADIMK_3141</name>
</gene>
<dbReference type="EMBL" id="JMQN01000047">
    <property type="protein sequence ID" value="KEA62669.1"/>
    <property type="molecule type" value="Genomic_DNA"/>
</dbReference>
<dbReference type="SUPFAM" id="SSF55073">
    <property type="entry name" value="Nucleotide cyclase"/>
    <property type="match status" value="1"/>
</dbReference>
<dbReference type="PANTHER" id="PTHR46663:SF2">
    <property type="entry name" value="GGDEF DOMAIN-CONTAINING PROTEIN"/>
    <property type="match status" value="1"/>
</dbReference>
<dbReference type="InterPro" id="IPR043128">
    <property type="entry name" value="Rev_trsase/Diguanyl_cyclase"/>
</dbReference>
<dbReference type="InterPro" id="IPR000160">
    <property type="entry name" value="GGDEF_dom"/>
</dbReference>
<name>A0A081FVW4_9GAMM</name>
<evidence type="ECO:0000313" key="4">
    <source>
        <dbReference type="Proteomes" id="UP000028252"/>
    </source>
</evidence>
<proteinExistence type="predicted"/>
<dbReference type="STRING" id="1232683.ADIMK_3141"/>
<dbReference type="InterPro" id="IPR052163">
    <property type="entry name" value="DGC-Regulatory_Protein"/>
</dbReference>
<dbReference type="GO" id="GO:0003824">
    <property type="term" value="F:catalytic activity"/>
    <property type="evidence" value="ECO:0007669"/>
    <property type="project" value="UniProtKB-ARBA"/>
</dbReference>
<dbReference type="FunFam" id="3.30.70.270:FF:000001">
    <property type="entry name" value="Diguanylate cyclase domain protein"/>
    <property type="match status" value="1"/>
</dbReference>
<reference evidence="3 4" key="1">
    <citation type="submission" date="2014-04" db="EMBL/GenBank/DDBJ databases">
        <title>Marinobacterium kochiensis sp. nov., isolated from sediment sample collected from Kochi backwaters in Kerala, India.</title>
        <authorList>
            <person name="Singh A."/>
            <person name="Pinnaka A.K."/>
        </authorList>
    </citation>
    <scope>NUCLEOTIDE SEQUENCE [LARGE SCALE GENOMIC DNA]</scope>
    <source>
        <strain evidence="3 4">AK27</strain>
    </source>
</reference>
<dbReference type="NCBIfam" id="TIGR00254">
    <property type="entry name" value="GGDEF"/>
    <property type="match status" value="1"/>
</dbReference>
<organism evidence="3 4">
    <name type="scientific">Marinobacterium lacunae</name>
    <dbReference type="NCBI Taxonomy" id="1232683"/>
    <lineage>
        <taxon>Bacteria</taxon>
        <taxon>Pseudomonadati</taxon>
        <taxon>Pseudomonadota</taxon>
        <taxon>Gammaproteobacteria</taxon>
        <taxon>Oceanospirillales</taxon>
        <taxon>Oceanospirillaceae</taxon>
        <taxon>Marinobacterium</taxon>
    </lineage>
</organism>
<sequence length="434" mass="48565">MHTDYSHLVHIQSHDELKLYELIPDVVWIFDLDKHGWWWGNSAALSFWGLDTLDQLINKDLSGDTQGARDRTLQTFELAAKNGLTVDPWTTYPNGKPKTLFMRHRAVTVGPHKHRAIIAYINEEVNLGETPENLLLVEAMRYTNVLVTSFTFEGKTVIENPAATEAYKHIDTQALPEGHSAFTARFLHASEGTSRLAEALAQKGGRWTHLMNTGQGVRRHTLDIRITRHPLSGEFLILVAEYDVTDLHNALDEAQQARSELEHMAHHDALTGIPSMHYLSVSAQNLLANLQRNQHKAALLFIDLDSFKEVNDKWGHGAGDQVLVEVAKRLSHRVRQSDIVARMGGDEFVVLLNNIVDEDNVKPICEKIVEAVRQPISLRLEGASDQLACIGASIGVALYPDHGQTLEELIKVADRSMYDVKKSGKNGYVFADIA</sequence>
<dbReference type="eggNOG" id="COG2199">
    <property type="taxonomic scope" value="Bacteria"/>
</dbReference>
<dbReference type="InterPro" id="IPR029787">
    <property type="entry name" value="Nucleotide_cyclase"/>
</dbReference>
<dbReference type="AlphaFoldDB" id="A0A081FVW4"/>
<accession>A0A081FVW4</accession>
<dbReference type="RefSeq" id="WP_036190184.1">
    <property type="nucleotide sequence ID" value="NZ_JMQN01000047.1"/>
</dbReference>
<dbReference type="OrthoDB" id="9812260at2"/>